<dbReference type="PROSITE" id="PS51450">
    <property type="entry name" value="LRR"/>
    <property type="match status" value="1"/>
</dbReference>
<comment type="caution">
    <text evidence="1">The sequence shown here is derived from an EMBL/GenBank/DDBJ whole genome shotgun (WGS) entry which is preliminary data.</text>
</comment>
<dbReference type="AlphaFoldDB" id="A0A559JQC5"/>
<keyword evidence="2" id="KW-1185">Reference proteome</keyword>
<gene>
    <name evidence="1" type="ORF">FPZ45_06340</name>
</gene>
<organism evidence="1 2">
    <name type="scientific">Cohnella terricola</name>
    <dbReference type="NCBI Taxonomy" id="1289167"/>
    <lineage>
        <taxon>Bacteria</taxon>
        <taxon>Bacillati</taxon>
        <taxon>Bacillota</taxon>
        <taxon>Bacilli</taxon>
        <taxon>Bacillales</taxon>
        <taxon>Paenibacillaceae</taxon>
        <taxon>Cohnella</taxon>
    </lineage>
</organism>
<reference evidence="1 2" key="1">
    <citation type="submission" date="2019-07" db="EMBL/GenBank/DDBJ databases">
        <authorList>
            <person name="Kim J."/>
        </authorList>
    </citation>
    <scope>NUCLEOTIDE SEQUENCE [LARGE SCALE GENOMIC DNA]</scope>
    <source>
        <strain evidence="1 2">G13</strain>
    </source>
</reference>
<evidence type="ECO:0000313" key="1">
    <source>
        <dbReference type="EMBL" id="TVY02057.1"/>
    </source>
</evidence>
<proteinExistence type="predicted"/>
<dbReference type="SUPFAM" id="SSF52058">
    <property type="entry name" value="L domain-like"/>
    <property type="match status" value="1"/>
</dbReference>
<dbReference type="EMBL" id="VNJJ01000003">
    <property type="protein sequence ID" value="TVY02057.1"/>
    <property type="molecule type" value="Genomic_DNA"/>
</dbReference>
<accession>A0A559JQC5</accession>
<sequence length="287" mass="33180">MKKYSFNDNIQEFEIDPEFIKEGVKQAEKKGYSSIRIISLNDNKGKTYNLDLTPMENKSFIKLVSISDNFRVGKFNIDALYTLSNLTQLFCENKSIIFDYALLPRLEHIYYDYSHKSLNFTSLIALKSIVIRGFSEMDCTILSGFKRLESLYLSGGNIESLNGIENLQNLLVINLSYCAKLSDIKPVLTLQKLHTLHVEKCKRVNDIVVTDDNHSLENVFVSELESLLFIEKLKNLKKLKFWDLKDGNILPVLEKSPPLEEVDFFPNKKHYSHKKEQIEAILNKMNP</sequence>
<evidence type="ECO:0000313" key="2">
    <source>
        <dbReference type="Proteomes" id="UP000316330"/>
    </source>
</evidence>
<dbReference type="Gene3D" id="3.80.10.10">
    <property type="entry name" value="Ribonuclease Inhibitor"/>
    <property type="match status" value="1"/>
</dbReference>
<dbReference type="OrthoDB" id="9157385at2"/>
<name>A0A559JQC5_9BACL</name>
<dbReference type="InterPro" id="IPR001611">
    <property type="entry name" value="Leu-rich_rpt"/>
</dbReference>
<dbReference type="InterPro" id="IPR032675">
    <property type="entry name" value="LRR_dom_sf"/>
</dbReference>
<dbReference type="Proteomes" id="UP000316330">
    <property type="component" value="Unassembled WGS sequence"/>
</dbReference>
<protein>
    <submittedName>
        <fullName evidence="1">Leucine-rich repeat domain-containing protein</fullName>
    </submittedName>
</protein>
<dbReference type="RefSeq" id="WP_144699570.1">
    <property type="nucleotide sequence ID" value="NZ_VNJJ01000003.1"/>
</dbReference>